<dbReference type="EMBL" id="FNFE01000002">
    <property type="protein sequence ID" value="SDK02025.1"/>
    <property type="molecule type" value="Genomic_DNA"/>
</dbReference>
<dbReference type="STRING" id="1095776.SAMN04515672_2159"/>
<name>A0A1G8YIL1_9EURY</name>
<dbReference type="Proteomes" id="UP000198882">
    <property type="component" value="Unassembled WGS sequence"/>
</dbReference>
<gene>
    <name evidence="2" type="ORF">SAMN04515672_2159</name>
</gene>
<evidence type="ECO:0000313" key="2">
    <source>
        <dbReference type="EMBL" id="SDK02025.1"/>
    </source>
</evidence>
<dbReference type="CDD" id="cd17040">
    <property type="entry name" value="Ubl_MoaD_like"/>
    <property type="match status" value="1"/>
</dbReference>
<dbReference type="InterPro" id="IPR016155">
    <property type="entry name" value="Mopterin_synth/thiamin_S_b"/>
</dbReference>
<dbReference type="InterPro" id="IPR052045">
    <property type="entry name" value="Sulfur_Carrier/Prot_Modifier"/>
</dbReference>
<evidence type="ECO:0000313" key="3">
    <source>
        <dbReference type="Proteomes" id="UP000198882"/>
    </source>
</evidence>
<dbReference type="Gene3D" id="3.10.20.30">
    <property type="match status" value="1"/>
</dbReference>
<organism evidence="2 3">
    <name type="scientific">Natronorubrum texcoconense</name>
    <dbReference type="NCBI Taxonomy" id="1095776"/>
    <lineage>
        <taxon>Archaea</taxon>
        <taxon>Methanobacteriati</taxon>
        <taxon>Methanobacteriota</taxon>
        <taxon>Stenosarchaea group</taxon>
        <taxon>Halobacteria</taxon>
        <taxon>Halobacteriales</taxon>
        <taxon>Natrialbaceae</taxon>
        <taxon>Natronorubrum</taxon>
    </lineage>
</organism>
<dbReference type="InterPro" id="IPR003749">
    <property type="entry name" value="ThiS/MoaD-like"/>
</dbReference>
<reference evidence="3" key="1">
    <citation type="submission" date="2016-10" db="EMBL/GenBank/DDBJ databases">
        <authorList>
            <person name="Varghese N."/>
            <person name="Submissions S."/>
        </authorList>
    </citation>
    <scope>NUCLEOTIDE SEQUENCE [LARGE SCALE GENOMIC DNA]</scope>
    <source>
        <strain evidence="3">B4,CECT 8067,JCM 17497</strain>
    </source>
</reference>
<protein>
    <submittedName>
        <fullName evidence="2">Molybdopterin synthase sulfur carrier subunit</fullName>
    </submittedName>
</protein>
<dbReference type="InterPro" id="IPR012675">
    <property type="entry name" value="Beta-grasp_dom_sf"/>
</dbReference>
<dbReference type="PANTHER" id="PTHR38031:SF1">
    <property type="entry name" value="SULFUR CARRIER PROTEIN CYSO"/>
    <property type="match status" value="1"/>
</dbReference>
<sequence>MDITVYGPLRSATGAKTVSLEFDGDTVGDAIDDFADAYPRAAQYLYDGDDLRPSVRVSIDGERVGLEDPVSGDASLSLTPAVQGGSRK</sequence>
<dbReference type="PANTHER" id="PTHR38031">
    <property type="entry name" value="SULFUR CARRIER PROTEIN SLR0821-RELATED"/>
    <property type="match status" value="1"/>
</dbReference>
<dbReference type="AlphaFoldDB" id="A0A1G8YIL1"/>
<dbReference type="RefSeq" id="WP_090305571.1">
    <property type="nucleotide sequence ID" value="NZ_FNFE01000002.1"/>
</dbReference>
<dbReference type="OrthoDB" id="184665at2157"/>
<keyword evidence="3" id="KW-1185">Reference proteome</keyword>
<proteinExistence type="predicted"/>
<dbReference type="Pfam" id="PF02597">
    <property type="entry name" value="ThiS"/>
    <property type="match status" value="1"/>
</dbReference>
<dbReference type="SUPFAM" id="SSF54285">
    <property type="entry name" value="MoaD/ThiS"/>
    <property type="match status" value="1"/>
</dbReference>
<feature type="region of interest" description="Disordered" evidence="1">
    <location>
        <begin position="66"/>
        <end position="88"/>
    </location>
</feature>
<evidence type="ECO:0000256" key="1">
    <source>
        <dbReference type="SAM" id="MobiDB-lite"/>
    </source>
</evidence>
<accession>A0A1G8YIL1</accession>